<dbReference type="SUPFAM" id="SSF101874">
    <property type="entry name" value="YceI-like"/>
    <property type="match status" value="1"/>
</dbReference>
<sequence length="195" mass="21779">MWTIKINKSTIFASLMVILLIVPNLFQAQEFNLNNKESSLTVYGTSSLHDWHITAETKSGKIFFENLETGQLSKCDFTVFAESLKSGKKSMDKNTYKALNTDTHKNISFQLVDVKDIVKKGTGKFLLKCTGNLTITGVKKLIPLEFNTEISDGKVVLTGEKTIKMTDFNVEPPKALLGTITTGNEITIKFNTIYK</sequence>
<feature type="domain" description="Lipid/polyisoprenoid-binding YceI-like" evidence="1">
    <location>
        <begin position="30"/>
        <end position="195"/>
    </location>
</feature>
<organism evidence="2 3">
    <name type="scientific">Litoribaculum gwangyangense</name>
    <dbReference type="NCBI Taxonomy" id="1130722"/>
    <lineage>
        <taxon>Bacteria</taxon>
        <taxon>Pseudomonadati</taxon>
        <taxon>Bacteroidota</taxon>
        <taxon>Flavobacteriia</taxon>
        <taxon>Flavobacteriales</taxon>
        <taxon>Flavobacteriaceae</taxon>
        <taxon>Litoribaculum</taxon>
    </lineage>
</organism>
<proteinExistence type="predicted"/>
<evidence type="ECO:0000259" key="1">
    <source>
        <dbReference type="SMART" id="SM00867"/>
    </source>
</evidence>
<reference evidence="3" key="1">
    <citation type="journal article" date="2019" name="Int. J. Syst. Evol. Microbiol.">
        <title>The Global Catalogue of Microorganisms (GCM) 10K type strain sequencing project: providing services to taxonomists for standard genome sequencing and annotation.</title>
        <authorList>
            <consortium name="The Broad Institute Genomics Platform"/>
            <consortium name="The Broad Institute Genome Sequencing Center for Infectious Disease"/>
            <person name="Wu L."/>
            <person name="Ma J."/>
        </authorList>
    </citation>
    <scope>NUCLEOTIDE SEQUENCE [LARGE SCALE GENOMIC DNA]</scope>
    <source>
        <strain evidence="3">JCM 18325</strain>
    </source>
</reference>
<evidence type="ECO:0000313" key="2">
    <source>
        <dbReference type="EMBL" id="GAA4817786.1"/>
    </source>
</evidence>
<dbReference type="PANTHER" id="PTHR34406:SF1">
    <property type="entry name" value="PROTEIN YCEI"/>
    <property type="match status" value="1"/>
</dbReference>
<dbReference type="Gene3D" id="2.40.128.110">
    <property type="entry name" value="Lipid/polyisoprenoid-binding, YceI-like"/>
    <property type="match status" value="1"/>
</dbReference>
<dbReference type="InterPro" id="IPR036761">
    <property type="entry name" value="TTHA0802/YceI-like_sf"/>
</dbReference>
<comment type="caution">
    <text evidence="2">The sequence shown here is derived from an EMBL/GenBank/DDBJ whole genome shotgun (WGS) entry which is preliminary data.</text>
</comment>
<evidence type="ECO:0000313" key="3">
    <source>
        <dbReference type="Proteomes" id="UP001501433"/>
    </source>
</evidence>
<accession>A0ABP9CTJ3</accession>
<dbReference type="Pfam" id="PF04264">
    <property type="entry name" value="YceI"/>
    <property type="match status" value="1"/>
</dbReference>
<dbReference type="InterPro" id="IPR007372">
    <property type="entry name" value="Lipid/polyisoprenoid-bd_YceI"/>
</dbReference>
<name>A0ABP9CTJ3_9FLAO</name>
<dbReference type="PANTHER" id="PTHR34406">
    <property type="entry name" value="PROTEIN YCEI"/>
    <property type="match status" value="1"/>
</dbReference>
<keyword evidence="3" id="KW-1185">Reference proteome</keyword>
<protein>
    <recommendedName>
        <fullName evidence="1">Lipid/polyisoprenoid-binding YceI-like domain-containing protein</fullName>
    </recommendedName>
</protein>
<dbReference type="SMART" id="SM00867">
    <property type="entry name" value="YceI"/>
    <property type="match status" value="1"/>
</dbReference>
<gene>
    <name evidence="2" type="ORF">GCM10023330_28240</name>
</gene>
<dbReference type="Proteomes" id="UP001501433">
    <property type="component" value="Unassembled WGS sequence"/>
</dbReference>
<dbReference type="EMBL" id="BAABJW010000005">
    <property type="protein sequence ID" value="GAA4817786.1"/>
    <property type="molecule type" value="Genomic_DNA"/>
</dbReference>